<evidence type="ECO:0000313" key="12">
    <source>
        <dbReference type="EMBL" id="QEI07259.1"/>
    </source>
</evidence>
<accession>A0A5C0AXS0</accession>
<evidence type="ECO:0000313" key="13">
    <source>
        <dbReference type="Proteomes" id="UP000325161"/>
    </source>
</evidence>
<dbReference type="PANTHER" id="PTHR38786:SF1">
    <property type="entry name" value="FLAGELLAR FLIJ PROTEIN"/>
    <property type="match status" value="1"/>
</dbReference>
<evidence type="ECO:0000256" key="10">
    <source>
        <dbReference type="ARBA" id="ARBA00023225"/>
    </source>
</evidence>
<protein>
    <recommendedName>
        <fullName evidence="3">Flagellar FliJ protein</fullName>
    </recommendedName>
</protein>
<dbReference type="InterPro" id="IPR018006">
    <property type="entry name" value="Flag_FliJ_proteobac"/>
</dbReference>
<keyword evidence="13" id="KW-1185">Reference proteome</keyword>
<evidence type="ECO:0000256" key="1">
    <source>
        <dbReference type="ARBA" id="ARBA00004413"/>
    </source>
</evidence>
<dbReference type="PRINTS" id="PR01004">
    <property type="entry name" value="FLGFLIJ"/>
</dbReference>
<dbReference type="GO" id="GO:0003774">
    <property type="term" value="F:cytoskeletal motor activity"/>
    <property type="evidence" value="ECO:0007669"/>
    <property type="project" value="InterPro"/>
</dbReference>
<evidence type="ECO:0000256" key="3">
    <source>
        <dbReference type="ARBA" id="ARBA00020392"/>
    </source>
</evidence>
<dbReference type="OrthoDB" id="6465096at2"/>
<dbReference type="InterPro" id="IPR053716">
    <property type="entry name" value="Flag_assembly_chemotaxis_eff"/>
</dbReference>
<organism evidence="12 13">
    <name type="scientific">Pigmentiphaga aceris</name>
    <dbReference type="NCBI Taxonomy" id="1940612"/>
    <lineage>
        <taxon>Bacteria</taxon>
        <taxon>Pseudomonadati</taxon>
        <taxon>Pseudomonadota</taxon>
        <taxon>Betaproteobacteria</taxon>
        <taxon>Burkholderiales</taxon>
        <taxon>Alcaligenaceae</taxon>
        <taxon>Pigmentiphaga</taxon>
    </lineage>
</organism>
<dbReference type="RefSeq" id="WP_148816306.1">
    <property type="nucleotide sequence ID" value="NZ_CP043046.1"/>
</dbReference>
<dbReference type="GO" id="GO:0005886">
    <property type="term" value="C:plasma membrane"/>
    <property type="evidence" value="ECO:0007669"/>
    <property type="project" value="UniProtKB-SubCell"/>
</dbReference>
<dbReference type="PANTHER" id="PTHR38786">
    <property type="entry name" value="FLAGELLAR FLIJ PROTEIN"/>
    <property type="match status" value="1"/>
</dbReference>
<dbReference type="GO" id="GO:0015031">
    <property type="term" value="P:protein transport"/>
    <property type="evidence" value="ECO:0007669"/>
    <property type="project" value="UniProtKB-KW"/>
</dbReference>
<evidence type="ECO:0000256" key="7">
    <source>
        <dbReference type="ARBA" id="ARBA00022795"/>
    </source>
</evidence>
<keyword evidence="11" id="KW-0175">Coiled coil</keyword>
<keyword evidence="6" id="KW-0145">Chemotaxis</keyword>
<dbReference type="GO" id="GO:0044781">
    <property type="term" value="P:bacterial-type flagellum organization"/>
    <property type="evidence" value="ECO:0007669"/>
    <property type="project" value="UniProtKB-KW"/>
</dbReference>
<evidence type="ECO:0000256" key="4">
    <source>
        <dbReference type="ARBA" id="ARBA00022448"/>
    </source>
</evidence>
<keyword evidence="7" id="KW-1005">Bacterial flagellum biogenesis</keyword>
<evidence type="ECO:0000256" key="6">
    <source>
        <dbReference type="ARBA" id="ARBA00022500"/>
    </source>
</evidence>
<dbReference type="Gene3D" id="1.10.287.1700">
    <property type="match status" value="1"/>
</dbReference>
<name>A0A5C0AXS0_9BURK</name>
<dbReference type="GO" id="GO:0006935">
    <property type="term" value="P:chemotaxis"/>
    <property type="evidence" value="ECO:0007669"/>
    <property type="project" value="UniProtKB-KW"/>
</dbReference>
<evidence type="ECO:0000256" key="11">
    <source>
        <dbReference type="SAM" id="Coils"/>
    </source>
</evidence>
<keyword evidence="5" id="KW-1003">Cell membrane</keyword>
<gene>
    <name evidence="12" type="primary">fliJ</name>
    <name evidence="12" type="ORF">FXN63_16460</name>
</gene>
<comment type="similarity">
    <text evidence="2">Belongs to the FliJ family.</text>
</comment>
<keyword evidence="12" id="KW-0966">Cell projection</keyword>
<keyword evidence="10" id="KW-1006">Bacterial flagellum protein export</keyword>
<keyword evidence="9" id="KW-0472">Membrane</keyword>
<proteinExistence type="inferred from homology"/>
<dbReference type="PIRSF" id="PIRSF019404">
    <property type="entry name" value="FliJ"/>
    <property type="match status" value="1"/>
</dbReference>
<dbReference type="AlphaFoldDB" id="A0A5C0AXS0"/>
<evidence type="ECO:0000256" key="8">
    <source>
        <dbReference type="ARBA" id="ARBA00022927"/>
    </source>
</evidence>
<evidence type="ECO:0000256" key="2">
    <source>
        <dbReference type="ARBA" id="ARBA00010004"/>
    </source>
</evidence>
<dbReference type="Pfam" id="PF02050">
    <property type="entry name" value="FliJ"/>
    <property type="match status" value="1"/>
</dbReference>
<comment type="subcellular location">
    <subcellularLocation>
        <location evidence="1">Cell membrane</location>
        <topology evidence="1">Peripheral membrane protein</topology>
        <orientation evidence="1">Cytoplasmic side</orientation>
    </subcellularLocation>
</comment>
<dbReference type="GO" id="GO:0071973">
    <property type="term" value="P:bacterial-type flagellum-dependent cell motility"/>
    <property type="evidence" value="ECO:0007669"/>
    <property type="project" value="InterPro"/>
</dbReference>
<evidence type="ECO:0000256" key="9">
    <source>
        <dbReference type="ARBA" id="ARBA00023136"/>
    </source>
</evidence>
<evidence type="ECO:0000256" key="5">
    <source>
        <dbReference type="ARBA" id="ARBA00022475"/>
    </source>
</evidence>
<sequence length="150" mass="17024">MASQSTLDTLIELARDRKTDAAQEFAKAVARAQQSKQRLQLLQNYRGEYETRMRTQAGVGIGGAQIANYNRFIAQLTDAYEQQELEIAQCEALVEHTRLAFLAEERKLKSFEILADRAEQRQTASEAKRTQKQFDEFAARAAFAGTNSRF</sequence>
<keyword evidence="12" id="KW-0282">Flagellum</keyword>
<dbReference type="InterPro" id="IPR012823">
    <property type="entry name" value="Flagell_FliJ"/>
</dbReference>
<dbReference type="NCBIfam" id="TIGR02473">
    <property type="entry name" value="flagell_FliJ"/>
    <property type="match status" value="1"/>
</dbReference>
<keyword evidence="8" id="KW-0653">Protein transport</keyword>
<feature type="coiled-coil region" evidence="11">
    <location>
        <begin position="66"/>
        <end position="93"/>
    </location>
</feature>
<keyword evidence="4" id="KW-0813">Transport</keyword>
<dbReference type="Proteomes" id="UP000325161">
    <property type="component" value="Chromosome"/>
</dbReference>
<keyword evidence="12" id="KW-0969">Cilium</keyword>
<dbReference type="GO" id="GO:0009288">
    <property type="term" value="C:bacterial-type flagellum"/>
    <property type="evidence" value="ECO:0007669"/>
    <property type="project" value="InterPro"/>
</dbReference>
<dbReference type="InterPro" id="IPR052570">
    <property type="entry name" value="FliJ"/>
</dbReference>
<dbReference type="KEGG" id="pacr:FXN63_16460"/>
<reference evidence="12 13" key="1">
    <citation type="submission" date="2019-08" db="EMBL/GenBank/DDBJ databases">
        <title>Amphibian skin-associated Pigmentiphaga: genome sequence and occurrence across geography and hosts.</title>
        <authorList>
            <person name="Bletz M.C."/>
            <person name="Bunk B."/>
            <person name="Sproeer C."/>
            <person name="Biwer P."/>
            <person name="Reiter S."/>
            <person name="Rabemananjara F.C.E."/>
            <person name="Schulz S."/>
            <person name="Overmann J."/>
            <person name="Vences M."/>
        </authorList>
    </citation>
    <scope>NUCLEOTIDE SEQUENCE [LARGE SCALE GENOMIC DNA]</scope>
    <source>
        <strain evidence="12 13">Mada1488</strain>
    </source>
</reference>
<dbReference type="EMBL" id="CP043046">
    <property type="protein sequence ID" value="QEI07259.1"/>
    <property type="molecule type" value="Genomic_DNA"/>
</dbReference>